<dbReference type="STRING" id="341036.SAMN05660649_04369"/>
<accession>A0A1I2YBE2</accession>
<name>A0A1I2YBE2_9FIRM</name>
<proteinExistence type="predicted"/>
<evidence type="ECO:0000313" key="2">
    <source>
        <dbReference type="Proteomes" id="UP000199337"/>
    </source>
</evidence>
<gene>
    <name evidence="1" type="ORF">SAMN05660649_04369</name>
</gene>
<protein>
    <submittedName>
        <fullName evidence="1">Uncharacterized protein</fullName>
    </submittedName>
</protein>
<dbReference type="Proteomes" id="UP000199337">
    <property type="component" value="Unassembled WGS sequence"/>
</dbReference>
<sequence length="105" mass="11578">MALIPLNQSVKITKGGDLDEWGQPRPGRGMTLKCRIDQHSQLVKTQDGKEAVTSATILLNGLVTVNYSDLLEWKDETGNQYSLHPLTVAIVRDFTGKPLFTKVAV</sequence>
<dbReference type="OrthoDB" id="2084015at2"/>
<dbReference type="AlphaFoldDB" id="A0A1I2YBE2"/>
<reference evidence="2" key="1">
    <citation type="submission" date="2016-10" db="EMBL/GenBank/DDBJ databases">
        <authorList>
            <person name="Varghese N."/>
            <person name="Submissions S."/>
        </authorList>
    </citation>
    <scope>NUCLEOTIDE SEQUENCE [LARGE SCALE GENOMIC DNA]</scope>
    <source>
        <strain evidence="2">DSM 17038</strain>
    </source>
</reference>
<dbReference type="EMBL" id="FOOX01000020">
    <property type="protein sequence ID" value="SFH23044.1"/>
    <property type="molecule type" value="Genomic_DNA"/>
</dbReference>
<dbReference type="RefSeq" id="WP_092474341.1">
    <property type="nucleotide sequence ID" value="NZ_FOOX01000020.1"/>
</dbReference>
<evidence type="ECO:0000313" key="1">
    <source>
        <dbReference type="EMBL" id="SFH23044.1"/>
    </source>
</evidence>
<keyword evidence="2" id="KW-1185">Reference proteome</keyword>
<organism evidence="1 2">
    <name type="scientific">Desulfotruncus arcticus DSM 17038</name>
    <dbReference type="NCBI Taxonomy" id="1121424"/>
    <lineage>
        <taxon>Bacteria</taxon>
        <taxon>Bacillati</taxon>
        <taxon>Bacillota</taxon>
        <taxon>Clostridia</taxon>
        <taxon>Eubacteriales</taxon>
        <taxon>Desulfallaceae</taxon>
        <taxon>Desulfotruncus</taxon>
    </lineage>
</organism>